<comment type="caution">
    <text evidence="1">The sequence shown here is derived from an EMBL/GenBank/DDBJ whole genome shotgun (WGS) entry which is preliminary data.</text>
</comment>
<sequence length="222" mass="25914">MESVLLYYIIPHLLNSIQNPRSKGFLLKFANKVLSIQNPSVMEMVDRSYAENSTRADQTMTFMLPDNLIVQEAKLREVQGNLYCTTNNGDSPFMNMELIVGYNTMLAPYFSREWSRLRHSSLSQMWRKVQYLSASLKNTNYRYGKRKQFEVLQFLLWSRREYATFHEAIPASLDVIRPTFFICATILCLSMAGFMAENWEDRLGGSCIIRLMVEGWIQRRGM</sequence>
<gene>
    <name evidence="1" type="ORF">Fcan01_24080</name>
</gene>
<evidence type="ECO:0000313" key="2">
    <source>
        <dbReference type="Proteomes" id="UP000198287"/>
    </source>
</evidence>
<protein>
    <submittedName>
        <fullName evidence="1">Uncharacterized protein</fullName>
    </submittedName>
</protein>
<name>A0A226D7R3_FOLCA</name>
<reference evidence="1 2" key="1">
    <citation type="submission" date="2015-12" db="EMBL/GenBank/DDBJ databases">
        <title>The genome of Folsomia candida.</title>
        <authorList>
            <person name="Faddeeva A."/>
            <person name="Derks M.F."/>
            <person name="Anvar Y."/>
            <person name="Smit S."/>
            <person name="Van Straalen N."/>
            <person name="Roelofs D."/>
        </authorList>
    </citation>
    <scope>NUCLEOTIDE SEQUENCE [LARGE SCALE GENOMIC DNA]</scope>
    <source>
        <strain evidence="1 2">VU population</strain>
        <tissue evidence="1">Whole body</tissue>
    </source>
</reference>
<dbReference type="EMBL" id="LNIX01000030">
    <property type="protein sequence ID" value="OXA41259.1"/>
    <property type="molecule type" value="Genomic_DNA"/>
</dbReference>
<evidence type="ECO:0000313" key="1">
    <source>
        <dbReference type="EMBL" id="OXA41259.1"/>
    </source>
</evidence>
<dbReference type="Proteomes" id="UP000198287">
    <property type="component" value="Unassembled WGS sequence"/>
</dbReference>
<accession>A0A226D7R3</accession>
<organism evidence="1 2">
    <name type="scientific">Folsomia candida</name>
    <name type="common">Springtail</name>
    <dbReference type="NCBI Taxonomy" id="158441"/>
    <lineage>
        <taxon>Eukaryota</taxon>
        <taxon>Metazoa</taxon>
        <taxon>Ecdysozoa</taxon>
        <taxon>Arthropoda</taxon>
        <taxon>Hexapoda</taxon>
        <taxon>Collembola</taxon>
        <taxon>Entomobryomorpha</taxon>
        <taxon>Isotomoidea</taxon>
        <taxon>Isotomidae</taxon>
        <taxon>Proisotominae</taxon>
        <taxon>Folsomia</taxon>
    </lineage>
</organism>
<keyword evidence="2" id="KW-1185">Reference proteome</keyword>
<dbReference type="AlphaFoldDB" id="A0A226D7R3"/>
<proteinExistence type="predicted"/>